<evidence type="ECO:0000313" key="3">
    <source>
        <dbReference type="Proteomes" id="UP000515220"/>
    </source>
</evidence>
<dbReference type="GO" id="GO:0016757">
    <property type="term" value="F:glycosyltransferase activity"/>
    <property type="evidence" value="ECO:0007669"/>
    <property type="project" value="UniProtKB-ARBA"/>
</dbReference>
<dbReference type="InterPro" id="IPR050194">
    <property type="entry name" value="Glycosyltransferase_grp1"/>
</dbReference>
<gene>
    <name evidence="2" type="ORF">AAJCM20276_09390</name>
</gene>
<dbReference type="Pfam" id="PF13692">
    <property type="entry name" value="Glyco_trans_1_4"/>
    <property type="match status" value="1"/>
</dbReference>
<evidence type="ECO:0000259" key="1">
    <source>
        <dbReference type="Pfam" id="PF13439"/>
    </source>
</evidence>
<protein>
    <submittedName>
        <fullName evidence="2">Glycosyl transferase family 1</fullName>
    </submittedName>
</protein>
<dbReference type="AlphaFoldDB" id="A0A6S6PHY9"/>
<keyword evidence="2" id="KW-0808">Transferase</keyword>
<dbReference type="SUPFAM" id="SSF53756">
    <property type="entry name" value="UDP-Glycosyltransferase/glycogen phosphorylase"/>
    <property type="match status" value="1"/>
</dbReference>
<accession>A0A6S6PHY9</accession>
<dbReference type="Pfam" id="PF13439">
    <property type="entry name" value="Glyco_transf_4"/>
    <property type="match status" value="1"/>
</dbReference>
<name>A0A6S6PHY9_ACEAC</name>
<evidence type="ECO:0000313" key="2">
    <source>
        <dbReference type="EMBL" id="BCI66315.1"/>
    </source>
</evidence>
<feature type="domain" description="Glycosyltransferase subfamily 4-like N-terminal" evidence="1">
    <location>
        <begin position="15"/>
        <end position="187"/>
    </location>
</feature>
<dbReference type="InterPro" id="IPR028098">
    <property type="entry name" value="Glyco_trans_4-like_N"/>
</dbReference>
<dbReference type="EMBL" id="AP023326">
    <property type="protein sequence ID" value="BCI66315.1"/>
    <property type="molecule type" value="Genomic_DNA"/>
</dbReference>
<dbReference type="PANTHER" id="PTHR45947">
    <property type="entry name" value="SULFOQUINOVOSYL TRANSFERASE SQD2"/>
    <property type="match status" value="1"/>
</dbReference>
<dbReference type="PANTHER" id="PTHR45947:SF3">
    <property type="entry name" value="SULFOQUINOVOSYL TRANSFERASE SQD2"/>
    <property type="match status" value="1"/>
</dbReference>
<proteinExistence type="predicted"/>
<organism evidence="2 3">
    <name type="scientific">Acetobacter aceti</name>
    <dbReference type="NCBI Taxonomy" id="435"/>
    <lineage>
        <taxon>Bacteria</taxon>
        <taxon>Pseudomonadati</taxon>
        <taxon>Pseudomonadota</taxon>
        <taxon>Alphaproteobacteria</taxon>
        <taxon>Acetobacterales</taxon>
        <taxon>Acetobacteraceae</taxon>
        <taxon>Acetobacter</taxon>
        <taxon>Acetobacter subgen. Acetobacter</taxon>
    </lineage>
</organism>
<dbReference type="RefSeq" id="WP_099348907.1">
    <property type="nucleotide sequence ID" value="NZ_AP023326.1"/>
</dbReference>
<dbReference type="Gene3D" id="3.40.50.2000">
    <property type="entry name" value="Glycogen Phosphorylase B"/>
    <property type="match status" value="2"/>
</dbReference>
<reference evidence="2 3" key="1">
    <citation type="submission" date="2020-07" db="EMBL/GenBank/DDBJ databases">
        <title>Complete Genome Sequence of an acetic acid bacterium, Acetobacter aceti JCM20276.</title>
        <authorList>
            <person name="Hirose Y."/>
            <person name="Mihara H."/>
        </authorList>
    </citation>
    <scope>NUCLEOTIDE SEQUENCE [LARGE SCALE GENOMIC DNA]</scope>
    <source>
        <strain evidence="2 3">JCM20276</strain>
    </source>
</reference>
<sequence>MKIVDISEFYSPTGGGVRTYVEEKFRAAEKCGHDLTVIAPGPEDGVERRGHGRIIWLKSPVLPFDSNYHMFVRKEPVWRVLDAMKPDLIEASSPWRGGWIAGTWPGAARRVLFMHADPVAVYPQTMLGNHLSSHRIDRLFGWFWRYLCRLNDHFDGCIVAGHWLAARFSNHGLKNLHTVPFGVESQRFSPTHRMDYLRKEMLALCGLGPEGLLVVIAGRHHPEKRVEMLIEAVTRAQSSRPVGLFIIGDGLAHERIRRKAALAEHVHIAGRIDDRALFADMMASADALLHGSTSETFGFVVAEALASGTPVIVPRAGGAGELASPQWAEIYKPGSATDAADAVLRMAARDRSALSKEARIAGLRLGSMEQHFERLFGLYENLSRPMEI</sequence>
<dbReference type="Proteomes" id="UP000515220">
    <property type="component" value="Chromosome"/>
</dbReference>